<proteinExistence type="predicted"/>
<name>A0A9W7AHQ8_9STRA</name>
<feature type="domain" description="Leucine-rich repeat-containing N-terminal plant-type" evidence="1">
    <location>
        <begin position="13"/>
        <end position="45"/>
    </location>
</feature>
<evidence type="ECO:0000313" key="3">
    <source>
        <dbReference type="Proteomes" id="UP001165122"/>
    </source>
</evidence>
<dbReference type="InterPro" id="IPR013210">
    <property type="entry name" value="LRR_N_plant-typ"/>
</dbReference>
<dbReference type="Proteomes" id="UP001165122">
    <property type="component" value="Unassembled WGS sequence"/>
</dbReference>
<protein>
    <recommendedName>
        <fullName evidence="1">Leucine-rich repeat-containing N-terminal plant-type domain-containing protein</fullName>
    </recommendedName>
</protein>
<accession>A0A9W7AHQ8</accession>
<comment type="caution">
    <text evidence="2">The sequence shown here is derived from an EMBL/GenBank/DDBJ whole genome shotgun (WGS) entry which is preliminary data.</text>
</comment>
<dbReference type="OrthoDB" id="4062651at2759"/>
<dbReference type="Gene3D" id="3.80.10.10">
    <property type="entry name" value="Ribonuclease Inhibitor"/>
    <property type="match status" value="1"/>
</dbReference>
<dbReference type="InterPro" id="IPR032675">
    <property type="entry name" value="LRR_dom_sf"/>
</dbReference>
<evidence type="ECO:0000313" key="2">
    <source>
        <dbReference type="EMBL" id="GMH72014.1"/>
    </source>
</evidence>
<dbReference type="AlphaFoldDB" id="A0A9W7AHQ8"/>
<organism evidence="2 3">
    <name type="scientific">Triparma laevis f. longispina</name>
    <dbReference type="NCBI Taxonomy" id="1714387"/>
    <lineage>
        <taxon>Eukaryota</taxon>
        <taxon>Sar</taxon>
        <taxon>Stramenopiles</taxon>
        <taxon>Ochrophyta</taxon>
        <taxon>Bolidophyceae</taxon>
        <taxon>Parmales</taxon>
        <taxon>Triparmaceae</taxon>
        <taxon>Triparma</taxon>
    </lineage>
</organism>
<keyword evidence="3" id="KW-1185">Reference proteome</keyword>
<dbReference type="EMBL" id="BRXW01000647">
    <property type="protein sequence ID" value="GMH72014.1"/>
    <property type="molecule type" value="Genomic_DNA"/>
</dbReference>
<reference evidence="3" key="1">
    <citation type="journal article" date="2023" name="Commun. Biol.">
        <title>Genome analysis of Parmales, the sister group of diatoms, reveals the evolutionary specialization of diatoms from phago-mixotrophs to photoautotrophs.</title>
        <authorList>
            <person name="Ban H."/>
            <person name="Sato S."/>
            <person name="Yoshikawa S."/>
            <person name="Yamada K."/>
            <person name="Nakamura Y."/>
            <person name="Ichinomiya M."/>
            <person name="Sato N."/>
            <person name="Blanc-Mathieu R."/>
            <person name="Endo H."/>
            <person name="Kuwata A."/>
            <person name="Ogata H."/>
        </authorList>
    </citation>
    <scope>NUCLEOTIDE SEQUENCE [LARGE SCALE GENOMIC DNA]</scope>
    <source>
        <strain evidence="3">NIES 3700</strain>
    </source>
</reference>
<dbReference type="Pfam" id="PF08263">
    <property type="entry name" value="LRRNT_2"/>
    <property type="match status" value="1"/>
</dbReference>
<sequence length="74" mass="7800">MTKNCSGALPVSEISALVQFANATSIGFWNTSNTTGACDWSGVTCRNDTVVKLSLYKKGLRGETPACIGDLTNL</sequence>
<evidence type="ECO:0000259" key="1">
    <source>
        <dbReference type="Pfam" id="PF08263"/>
    </source>
</evidence>
<gene>
    <name evidence="2" type="ORF">TrLO_g6949</name>
</gene>